<dbReference type="EMBL" id="AP026866">
    <property type="protein sequence ID" value="BDS08797.1"/>
    <property type="molecule type" value="Genomic_DNA"/>
</dbReference>
<dbReference type="AlphaFoldDB" id="A0AAT9FRK9"/>
<evidence type="ECO:0000313" key="1">
    <source>
        <dbReference type="EMBL" id="BDS08797.1"/>
    </source>
</evidence>
<protein>
    <submittedName>
        <fullName evidence="1">Uncharacterized protein</fullName>
    </submittedName>
</protein>
<name>A0AAT9FRK9_9BACT</name>
<dbReference type="KEGG" id="osu:NT6N_38370"/>
<reference evidence="1" key="1">
    <citation type="submission" date="2024-07" db="EMBL/GenBank/DDBJ databases">
        <title>Complete genome sequence of Verrucomicrobiaceae bacterium NT6N.</title>
        <authorList>
            <person name="Huang C."/>
            <person name="Takami H."/>
            <person name="Hamasaki K."/>
        </authorList>
    </citation>
    <scope>NUCLEOTIDE SEQUENCE</scope>
    <source>
        <strain evidence="1">NT6N</strain>
    </source>
</reference>
<accession>A0AAT9FRK9</accession>
<gene>
    <name evidence="1" type="ORF">NT6N_38370</name>
</gene>
<organism evidence="1">
    <name type="scientific">Oceaniferula spumae</name>
    <dbReference type="NCBI Taxonomy" id="2979115"/>
    <lineage>
        <taxon>Bacteria</taxon>
        <taxon>Pseudomonadati</taxon>
        <taxon>Verrucomicrobiota</taxon>
        <taxon>Verrucomicrobiia</taxon>
        <taxon>Verrucomicrobiales</taxon>
        <taxon>Verrucomicrobiaceae</taxon>
        <taxon>Oceaniferula</taxon>
    </lineage>
</organism>
<proteinExistence type="predicted"/>
<sequence length="55" mass="6056">MEQLREGVDYCATPAAAKLFEREMVCPDGGGYSAYVDENSHELVVRCKAHGDAHK</sequence>